<name>A0ABD3PXK2_9STRA</name>
<proteinExistence type="inferred from homology"/>
<dbReference type="PANTHER" id="PTHR42748:SF32">
    <property type="entry name" value="NMRA-LIKE DOMAIN-CONTAINING PROTEIN"/>
    <property type="match status" value="1"/>
</dbReference>
<reference evidence="5 6" key="1">
    <citation type="submission" date="2024-10" db="EMBL/GenBank/DDBJ databases">
        <title>Updated reference genomes for cyclostephanoid diatoms.</title>
        <authorList>
            <person name="Roberts W.R."/>
            <person name="Alverson A.J."/>
        </authorList>
    </citation>
    <scope>NUCLEOTIDE SEQUENCE [LARGE SCALE GENOMIC DNA]</scope>
    <source>
        <strain evidence="5 6">AJA010-31</strain>
    </source>
</reference>
<keyword evidence="6" id="KW-1185">Reference proteome</keyword>
<dbReference type="EMBL" id="JALLPJ020000419">
    <property type="protein sequence ID" value="KAL3792835.1"/>
    <property type="molecule type" value="Genomic_DNA"/>
</dbReference>
<dbReference type="SUPFAM" id="SSF51735">
    <property type="entry name" value="NAD(P)-binding Rossmann-fold domains"/>
    <property type="match status" value="1"/>
</dbReference>
<dbReference type="AlphaFoldDB" id="A0ABD3PXK2"/>
<dbReference type="Proteomes" id="UP001530400">
    <property type="component" value="Unassembled WGS sequence"/>
</dbReference>
<comment type="similarity">
    <text evidence="1">Belongs to the NmrA-type oxidoreductase family.</text>
</comment>
<dbReference type="InterPro" id="IPR036291">
    <property type="entry name" value="NAD(P)-bd_dom_sf"/>
</dbReference>
<dbReference type="Gene3D" id="3.40.50.720">
    <property type="entry name" value="NAD(P)-binding Rossmann-like Domain"/>
    <property type="match status" value="2"/>
</dbReference>
<dbReference type="InterPro" id="IPR051164">
    <property type="entry name" value="NmrA-like_oxidored"/>
</dbReference>
<accession>A0ABD3PXK2</accession>
<feature type="chain" id="PRO_5044884694" description="NmrA-like domain-containing protein" evidence="3">
    <location>
        <begin position="29"/>
        <end position="313"/>
    </location>
</feature>
<evidence type="ECO:0000256" key="3">
    <source>
        <dbReference type="SAM" id="SignalP"/>
    </source>
</evidence>
<dbReference type="Pfam" id="PF05368">
    <property type="entry name" value="NmrA"/>
    <property type="match status" value="1"/>
</dbReference>
<feature type="signal peptide" evidence="3">
    <location>
        <begin position="1"/>
        <end position="28"/>
    </location>
</feature>
<comment type="caution">
    <text evidence="5">The sequence shown here is derived from an EMBL/GenBank/DDBJ whole genome shotgun (WGS) entry which is preliminary data.</text>
</comment>
<keyword evidence="2" id="KW-0521">NADP</keyword>
<keyword evidence="3" id="KW-0732">Signal</keyword>
<gene>
    <name evidence="5" type="ORF">ACHAWO_013950</name>
</gene>
<evidence type="ECO:0000256" key="2">
    <source>
        <dbReference type="ARBA" id="ARBA00022857"/>
    </source>
</evidence>
<evidence type="ECO:0000259" key="4">
    <source>
        <dbReference type="Pfam" id="PF05368"/>
    </source>
</evidence>
<dbReference type="PANTHER" id="PTHR42748">
    <property type="entry name" value="NITROGEN METABOLITE REPRESSION PROTEIN NMRA FAMILY MEMBER"/>
    <property type="match status" value="1"/>
</dbReference>
<feature type="domain" description="NmrA-like" evidence="4">
    <location>
        <begin position="31"/>
        <end position="107"/>
    </location>
</feature>
<evidence type="ECO:0000313" key="5">
    <source>
        <dbReference type="EMBL" id="KAL3792835.1"/>
    </source>
</evidence>
<evidence type="ECO:0000313" key="6">
    <source>
        <dbReference type="Proteomes" id="UP001530400"/>
    </source>
</evidence>
<organism evidence="5 6">
    <name type="scientific">Cyclotella atomus</name>
    <dbReference type="NCBI Taxonomy" id="382360"/>
    <lineage>
        <taxon>Eukaryota</taxon>
        <taxon>Sar</taxon>
        <taxon>Stramenopiles</taxon>
        <taxon>Ochrophyta</taxon>
        <taxon>Bacillariophyta</taxon>
        <taxon>Coscinodiscophyceae</taxon>
        <taxon>Thalassiosirophycidae</taxon>
        <taxon>Stephanodiscales</taxon>
        <taxon>Stephanodiscaceae</taxon>
        <taxon>Cyclotella</taxon>
    </lineage>
</organism>
<protein>
    <recommendedName>
        <fullName evidence="4">NmrA-like domain-containing protein</fullName>
    </recommendedName>
</protein>
<sequence length="313" mass="35652">MKNAVSNTMALWFFLVFSLHCAVTRCHALSDNILVVGATGTTGLRAIQGLLDVGYKPHQLFILTRNASRTHMKQLKKLGFCLIQADLQRPSSLVAMHQDVTSIVYNSAAAAKDHGVKRIQQKHDVESILMHHSKYPRHVTCLRANLFMEELWKRYTRPQILKGEYPLPVNRWRKLYLTSVRDMGRLAGTVVARESAFKQDARSKSTRIVNVAGDLLSGPQIARAFGKAQGFPCRHVNNRELTKFAKENFPELYEQIHFIQTSPEKTNIRTLKKEFPGLITSFKEFLDETKWGNVDLEFDDLSKPESLDVPDNM</sequence>
<dbReference type="InterPro" id="IPR008030">
    <property type="entry name" value="NmrA-like"/>
</dbReference>
<evidence type="ECO:0000256" key="1">
    <source>
        <dbReference type="ARBA" id="ARBA00006328"/>
    </source>
</evidence>